<dbReference type="Proteomes" id="UP000595197">
    <property type="component" value="Plasmid pTT6-5"/>
</dbReference>
<evidence type="ECO:0000256" key="1">
    <source>
        <dbReference type="SAM" id="MobiDB-lite"/>
    </source>
</evidence>
<feature type="domain" description="Tape measure protein N-terminal" evidence="3">
    <location>
        <begin position="127"/>
        <end position="316"/>
    </location>
</feature>
<organism evidence="4 5">
    <name type="scientific">Skermanella cutis</name>
    <dbReference type="NCBI Taxonomy" id="2775420"/>
    <lineage>
        <taxon>Bacteria</taxon>
        <taxon>Pseudomonadati</taxon>
        <taxon>Pseudomonadota</taxon>
        <taxon>Alphaproteobacteria</taxon>
        <taxon>Rhodospirillales</taxon>
        <taxon>Azospirillaceae</taxon>
        <taxon>Skermanella</taxon>
    </lineage>
</organism>
<feature type="region of interest" description="Disordered" evidence="1">
    <location>
        <begin position="1"/>
        <end position="23"/>
    </location>
</feature>
<accession>A0ABX7BIX7</accession>
<keyword evidence="4" id="KW-0614">Plasmid</keyword>
<keyword evidence="5" id="KW-1185">Reference proteome</keyword>
<evidence type="ECO:0000259" key="2">
    <source>
        <dbReference type="Pfam" id="PF09718"/>
    </source>
</evidence>
<dbReference type="RefSeq" id="WP_201083958.1">
    <property type="nucleotide sequence ID" value="NZ_CP067425.2"/>
</dbReference>
<name>A0ABX7BIX7_9PROT</name>
<sequence length="861" mass="90720">MADHSIRISIDSSGAESGANRVSRSLKQIQDSATRTVGRGDGIKIGIDGSGAETGGRRVLRTLEQIRDEARRSANINIKINNDNATKSLRDVQGEAVQGTAALTAMSGAARGLVGVFAALQAADLGREIVNTTARFQDLQTRLETLTGSSEKAAEAQRYLSETAQRMSTDFFALSDSYVKFLPLIKAGVISTEEARTTLEGLGNMAAATGAKADQLGNVMYGLGQALSSPKTNVEDLNQVVEPLPGLLQELDKAAGLPSGGFKKMVADGRVTAAFFKQTLITALQEYQGAAEKTAGNINATSTRMKNAWDQLLNTVGQKVEPGITATLEVVTMAIGGLERGILGLIRGLDGVWNGVQRIAALIKNLDWSAPIESFSGAWEKAKADNQAMPVVPALGAAQGAAPTRPGPTIPRGATLLPEGGGKGGGGRGGKSDAVRELENRRKAFDDLLVRYSDETDAMAYQSLHYGQQAQEIDRLTAQYKLWNAAKEAGVQKDQVVIDQIASVSTAWAQAQETARQNAEAERLRADAVAESASIYEQTLSPIQQYQAGLAKLTDLLNQFSATNGEVGISQETFNRALADMRTQLNGDAAQVFEDTRTEAERYSAALAKLEEMARLYIETNGQLGISQETFNRALNKLQTGAVSATPALDDLVNSIPTVGAALDIAARNGLLSFEDALVDIVTGAKSAKEAFADMARAIAQDLARMAIRMAIIKPLGMALGIPMLHTGGIVGRESSGTKRVSAFHTGGIAGGAAPMTRTLPPIGDWNRYHAGGLASNEVPAVLQAGEGVFTKQQMAALAPAGGGGHNINMPISVTVGQSPGGDPGAGERQAKMIARQVQQAMDDNLMKALRPGGLLNQNGY</sequence>
<evidence type="ECO:0000259" key="3">
    <source>
        <dbReference type="Pfam" id="PF20155"/>
    </source>
</evidence>
<gene>
    <name evidence="4" type="ORF">IGS68_35175</name>
</gene>
<dbReference type="Pfam" id="PF20155">
    <property type="entry name" value="TMP_3"/>
    <property type="match status" value="1"/>
</dbReference>
<proteinExistence type="predicted"/>
<dbReference type="InterPro" id="IPR013491">
    <property type="entry name" value="Tape_meas_N"/>
</dbReference>
<evidence type="ECO:0000313" key="5">
    <source>
        <dbReference type="Proteomes" id="UP000595197"/>
    </source>
</evidence>
<protein>
    <submittedName>
        <fullName evidence="4">Tape measure protein</fullName>
    </submittedName>
</protein>
<dbReference type="Pfam" id="PF09718">
    <property type="entry name" value="Tape_meas_lam_C"/>
    <property type="match status" value="1"/>
</dbReference>
<dbReference type="EMBL" id="CP067425">
    <property type="protein sequence ID" value="QQP94055.1"/>
    <property type="molecule type" value="Genomic_DNA"/>
</dbReference>
<reference evidence="4" key="1">
    <citation type="submission" date="2021-02" db="EMBL/GenBank/DDBJ databases">
        <title>Skermanella TT6 skin isolate.</title>
        <authorList>
            <person name="Lee K."/>
            <person name="Ganzorig M."/>
        </authorList>
    </citation>
    <scope>NUCLEOTIDE SEQUENCE</scope>
    <source>
        <strain evidence="4">TT6</strain>
    </source>
</reference>
<dbReference type="NCBIfam" id="TIGR02675">
    <property type="entry name" value="tape_meas_nterm"/>
    <property type="match status" value="1"/>
</dbReference>
<geneLocation type="plasmid" evidence="4 5">
    <name>pTT6-5</name>
</geneLocation>
<feature type="domain" description="Bacteriophage tail tape measure C-terminal" evidence="2">
    <location>
        <begin position="645"/>
        <end position="716"/>
    </location>
</feature>
<dbReference type="InterPro" id="IPR006431">
    <property type="entry name" value="Phage_tape_meas_C"/>
</dbReference>
<feature type="compositionally biased region" description="Polar residues" evidence="1">
    <location>
        <begin position="10"/>
        <end position="23"/>
    </location>
</feature>
<evidence type="ECO:0000313" key="4">
    <source>
        <dbReference type="EMBL" id="QQP94055.1"/>
    </source>
</evidence>